<evidence type="ECO:0000313" key="2">
    <source>
        <dbReference type="EMBL" id="KAK8480777.1"/>
    </source>
</evidence>
<gene>
    <name evidence="2" type="ORF">V6N12_046831</name>
</gene>
<dbReference type="InterPro" id="IPR017853">
    <property type="entry name" value="GH"/>
</dbReference>
<comment type="caution">
    <text evidence="2">The sequence shown here is derived from an EMBL/GenBank/DDBJ whole genome shotgun (WGS) entry which is preliminary data.</text>
</comment>
<feature type="domain" description="GH18" evidence="1">
    <location>
        <begin position="10"/>
        <end position="129"/>
    </location>
</feature>
<dbReference type="PROSITE" id="PS51910">
    <property type="entry name" value="GH18_2"/>
    <property type="match status" value="1"/>
</dbReference>
<evidence type="ECO:0000259" key="1">
    <source>
        <dbReference type="PROSITE" id="PS51910"/>
    </source>
</evidence>
<protein>
    <recommendedName>
        <fullName evidence="1">GH18 domain-containing protein</fullName>
    </recommendedName>
</protein>
<reference evidence="2 3" key="1">
    <citation type="journal article" date="2024" name="G3 (Bethesda)">
        <title>Genome assembly of Hibiscus sabdariffa L. provides insights into metabolisms of medicinal natural products.</title>
        <authorList>
            <person name="Kim T."/>
        </authorList>
    </citation>
    <scope>NUCLEOTIDE SEQUENCE [LARGE SCALE GENOMIC DNA]</scope>
    <source>
        <strain evidence="2">TK-2024</strain>
        <tissue evidence="2">Old leaves</tissue>
    </source>
</reference>
<dbReference type="Proteomes" id="UP001472677">
    <property type="component" value="Unassembled WGS sequence"/>
</dbReference>
<dbReference type="SUPFAM" id="SSF51445">
    <property type="entry name" value="(Trans)glycosidases"/>
    <property type="match status" value="1"/>
</dbReference>
<proteinExistence type="predicted"/>
<dbReference type="PANTHER" id="PTHR46476">
    <property type="entry name" value="CHITINASE 2-LIKE"/>
    <property type="match status" value="1"/>
</dbReference>
<organism evidence="2 3">
    <name type="scientific">Hibiscus sabdariffa</name>
    <name type="common">roselle</name>
    <dbReference type="NCBI Taxonomy" id="183260"/>
    <lineage>
        <taxon>Eukaryota</taxon>
        <taxon>Viridiplantae</taxon>
        <taxon>Streptophyta</taxon>
        <taxon>Embryophyta</taxon>
        <taxon>Tracheophyta</taxon>
        <taxon>Spermatophyta</taxon>
        <taxon>Magnoliopsida</taxon>
        <taxon>eudicotyledons</taxon>
        <taxon>Gunneridae</taxon>
        <taxon>Pentapetalae</taxon>
        <taxon>rosids</taxon>
        <taxon>malvids</taxon>
        <taxon>Malvales</taxon>
        <taxon>Malvaceae</taxon>
        <taxon>Malvoideae</taxon>
        <taxon>Hibiscus</taxon>
    </lineage>
</organism>
<dbReference type="InterPro" id="IPR001223">
    <property type="entry name" value="Glyco_hydro18_cat"/>
</dbReference>
<accession>A0ABR1ZJP9</accession>
<dbReference type="PANTHER" id="PTHR46476:SF13">
    <property type="entry name" value="2, PUTATIVE, EXPRESSED-RELATED"/>
    <property type="match status" value="1"/>
</dbReference>
<dbReference type="Gene3D" id="3.20.20.80">
    <property type="entry name" value="Glycosidases"/>
    <property type="match status" value="1"/>
</dbReference>
<keyword evidence="3" id="KW-1185">Reference proteome</keyword>
<sequence length="129" mass="14405">MLIQVAPANSNLFQEYIGAEFNDIKSSDVPINSTVEFDFILLFSIDYNSSSSHTTNGKFNVKVAIQNVKVALNLGCDSVGNDSAYFNPPFVDSWVSNVVSSLTDIIQQYNLDMIDIYYEHFNVDPDTFA</sequence>
<evidence type="ECO:0000313" key="3">
    <source>
        <dbReference type="Proteomes" id="UP001472677"/>
    </source>
</evidence>
<name>A0ABR1ZJP9_9ROSI</name>
<dbReference type="EMBL" id="JBBPBM010001990">
    <property type="protein sequence ID" value="KAK8480777.1"/>
    <property type="molecule type" value="Genomic_DNA"/>
</dbReference>